<comment type="caution">
    <text evidence="1">The sequence shown here is derived from an EMBL/GenBank/DDBJ whole genome shotgun (WGS) entry which is preliminary data.</text>
</comment>
<keyword evidence="2" id="KW-1185">Reference proteome</keyword>
<sequence>MSSKVSNCLWKNQAATEWLYKRMDLTRSWSTWSRYHKNRIEFCMKATALSGKRKSFMIPSSLVAGICEIEEAIKKKKSARYTLEVRKALAYLGLTFTNTNHFMKSRKLSKKVRESRRSYLMRKTSNTAEFFELAARLYDKIPISKRHPLQIKPIYLKVK</sequence>
<name>A6DHP7_9BACT</name>
<evidence type="ECO:0000313" key="1">
    <source>
        <dbReference type="EMBL" id="EDM29130.1"/>
    </source>
</evidence>
<dbReference type="RefSeq" id="WP_007277432.1">
    <property type="nucleotide sequence ID" value="NZ_ABCK01000003.1"/>
</dbReference>
<gene>
    <name evidence="1" type="ORF">LNTAR_14977</name>
</gene>
<evidence type="ECO:0000313" key="2">
    <source>
        <dbReference type="Proteomes" id="UP000004947"/>
    </source>
</evidence>
<organism evidence="1 2">
    <name type="scientific">Lentisphaera araneosa HTCC2155</name>
    <dbReference type="NCBI Taxonomy" id="313628"/>
    <lineage>
        <taxon>Bacteria</taxon>
        <taxon>Pseudomonadati</taxon>
        <taxon>Lentisphaerota</taxon>
        <taxon>Lentisphaeria</taxon>
        <taxon>Lentisphaerales</taxon>
        <taxon>Lentisphaeraceae</taxon>
        <taxon>Lentisphaera</taxon>
    </lineage>
</organism>
<reference evidence="1 2" key="1">
    <citation type="journal article" date="2010" name="J. Bacteriol.">
        <title>Genome sequence of Lentisphaera araneosa HTCC2155T, the type species of the order Lentisphaerales in the phylum Lentisphaerae.</title>
        <authorList>
            <person name="Thrash J.C."/>
            <person name="Cho J.C."/>
            <person name="Vergin K.L."/>
            <person name="Morris R.M."/>
            <person name="Giovannoni S.J."/>
        </authorList>
    </citation>
    <scope>NUCLEOTIDE SEQUENCE [LARGE SCALE GENOMIC DNA]</scope>
    <source>
        <strain evidence="1 2">HTCC2155</strain>
    </source>
</reference>
<dbReference type="EMBL" id="ABCK01000003">
    <property type="protein sequence ID" value="EDM29130.1"/>
    <property type="molecule type" value="Genomic_DNA"/>
</dbReference>
<dbReference type="Proteomes" id="UP000004947">
    <property type="component" value="Unassembled WGS sequence"/>
</dbReference>
<proteinExistence type="predicted"/>
<dbReference type="AlphaFoldDB" id="A6DHP7"/>
<protein>
    <submittedName>
        <fullName evidence="1">Uncharacterized protein</fullName>
    </submittedName>
</protein>
<accession>A6DHP7</accession>
<dbReference type="STRING" id="313628.LNTAR_14977"/>